<keyword evidence="3" id="KW-1003">Cell membrane</keyword>
<keyword evidence="2 7" id="KW-0813">Transport</keyword>
<evidence type="ECO:0000256" key="6">
    <source>
        <dbReference type="ARBA" id="ARBA00023136"/>
    </source>
</evidence>
<evidence type="ECO:0000313" key="10">
    <source>
        <dbReference type="Proteomes" id="UP000002191"/>
    </source>
</evidence>
<organism evidence="9 10">
    <name type="scientific">Pseudodesulfovibrio aespoeensis (strain ATCC 700646 / DSM 10631 / Aspo-2)</name>
    <name type="common">Desulfovibrio aespoeensis</name>
    <dbReference type="NCBI Taxonomy" id="643562"/>
    <lineage>
        <taxon>Bacteria</taxon>
        <taxon>Pseudomonadati</taxon>
        <taxon>Thermodesulfobacteriota</taxon>
        <taxon>Desulfovibrionia</taxon>
        <taxon>Desulfovibrionales</taxon>
        <taxon>Desulfovibrionaceae</taxon>
    </lineage>
</organism>
<dbReference type="PROSITE" id="PS50928">
    <property type="entry name" value="ABC_TM1"/>
    <property type="match status" value="1"/>
</dbReference>
<proteinExistence type="inferred from homology"/>
<dbReference type="RefSeq" id="WP_013516121.1">
    <property type="nucleotide sequence ID" value="NC_014844.1"/>
</dbReference>
<protein>
    <submittedName>
        <fullName evidence="9">Binding-protein-dependent transport systems inner membrane component</fullName>
    </submittedName>
</protein>
<evidence type="ECO:0000256" key="4">
    <source>
        <dbReference type="ARBA" id="ARBA00022692"/>
    </source>
</evidence>
<keyword evidence="6 7" id="KW-0472">Membrane</keyword>
<evidence type="ECO:0000256" key="7">
    <source>
        <dbReference type="RuleBase" id="RU363032"/>
    </source>
</evidence>
<dbReference type="Pfam" id="PF00528">
    <property type="entry name" value="BPD_transp_1"/>
    <property type="match status" value="1"/>
</dbReference>
<keyword evidence="5 7" id="KW-1133">Transmembrane helix</keyword>
<reference evidence="10" key="1">
    <citation type="submission" date="2010-12" db="EMBL/GenBank/DDBJ databases">
        <title>Complete sequence of Desulfovibrio aespoeensis Aspo-2.</title>
        <authorList>
            <consortium name="US DOE Joint Genome Institute"/>
            <person name="Lucas S."/>
            <person name="Copeland A."/>
            <person name="Lapidus A."/>
            <person name="Cheng J.-F."/>
            <person name="Goodwin L."/>
            <person name="Pitluck S."/>
            <person name="Chertkov O."/>
            <person name="Misra M."/>
            <person name="Detter J.C."/>
            <person name="Han C."/>
            <person name="Tapia R."/>
            <person name="Land M."/>
            <person name="Hauser L."/>
            <person name="Kyrpides N."/>
            <person name="Ivanova N."/>
            <person name="Ovchinnikova G."/>
            <person name="Pedersen K."/>
            <person name="Jagevall S."/>
            <person name="Hazen T."/>
            <person name="Woyke T."/>
        </authorList>
    </citation>
    <scope>NUCLEOTIDE SEQUENCE [LARGE SCALE GENOMIC DNA]</scope>
    <source>
        <strain evidence="10">ATCC 700646 / DSM 10631 / Aspo-2</strain>
    </source>
</reference>
<dbReference type="InterPro" id="IPR035906">
    <property type="entry name" value="MetI-like_sf"/>
</dbReference>
<feature type="transmembrane region" description="Helical" evidence="7">
    <location>
        <begin position="171"/>
        <end position="190"/>
    </location>
</feature>
<comment type="subcellular location">
    <subcellularLocation>
        <location evidence="1 7">Cell membrane</location>
        <topology evidence="1 7">Multi-pass membrane protein</topology>
    </subcellularLocation>
</comment>
<dbReference type="STRING" id="643562.Daes_3235"/>
<keyword evidence="10" id="KW-1185">Reference proteome</keyword>
<dbReference type="SUPFAM" id="SSF161098">
    <property type="entry name" value="MetI-like"/>
    <property type="match status" value="1"/>
</dbReference>
<evidence type="ECO:0000256" key="5">
    <source>
        <dbReference type="ARBA" id="ARBA00022989"/>
    </source>
</evidence>
<dbReference type="HOGENOM" id="CLU_046113_1_3_7"/>
<comment type="similarity">
    <text evidence="7">Belongs to the binding-protein-dependent transport system permease family.</text>
</comment>
<dbReference type="EMBL" id="CP002431">
    <property type="protein sequence ID" value="ADU64224.1"/>
    <property type="molecule type" value="Genomic_DNA"/>
</dbReference>
<dbReference type="InterPro" id="IPR000515">
    <property type="entry name" value="MetI-like"/>
</dbReference>
<dbReference type="CDD" id="cd06261">
    <property type="entry name" value="TM_PBP2"/>
    <property type="match status" value="1"/>
</dbReference>
<sequence length="256" mass="27188" precursor="true">MRMSLSPRCGGYAFAAMLILVWWAGTASNVLARGQIPSPGDVLLALTDDPRLFINAIFKTVRQTMIAFAIGAAAGLTLGLCHGVFPTLRNTTGPCIEGLRPLPSIALIPIAIVFVGMGDSLNVTIAAFACAWPIFINTHDGVKGINPLLFDTAFTIGITRRRLFQSVILQAALPMAMTGLRIGLGIAFAVEVSVEMVIPKTGIGALATTAALSGHNALLYATIAAAAMTGLMLNQAFRWTEFALLRNYGPQWSKRT</sequence>
<dbReference type="PANTHER" id="PTHR30151">
    <property type="entry name" value="ALKANE SULFONATE ABC TRANSPORTER-RELATED, MEMBRANE SUBUNIT"/>
    <property type="match status" value="1"/>
</dbReference>
<keyword evidence="4 7" id="KW-0812">Transmembrane</keyword>
<dbReference type="KEGG" id="das:Daes_3235"/>
<feature type="transmembrane region" description="Helical" evidence="7">
    <location>
        <begin position="106"/>
        <end position="135"/>
    </location>
</feature>
<dbReference type="eggNOG" id="COG0600">
    <property type="taxonomic scope" value="Bacteria"/>
</dbReference>
<dbReference type="PANTHER" id="PTHR30151:SF0">
    <property type="entry name" value="ABC TRANSPORTER PERMEASE PROTEIN MJ0413-RELATED"/>
    <property type="match status" value="1"/>
</dbReference>
<feature type="domain" description="ABC transmembrane type-1" evidence="8">
    <location>
        <begin position="53"/>
        <end position="241"/>
    </location>
</feature>
<dbReference type="OrthoDB" id="5322475at2"/>
<evidence type="ECO:0000313" key="9">
    <source>
        <dbReference type="EMBL" id="ADU64224.1"/>
    </source>
</evidence>
<feature type="transmembrane region" description="Helical" evidence="7">
    <location>
        <begin position="65"/>
        <end position="85"/>
    </location>
</feature>
<dbReference type="GO" id="GO:0005886">
    <property type="term" value="C:plasma membrane"/>
    <property type="evidence" value="ECO:0007669"/>
    <property type="project" value="UniProtKB-SubCell"/>
</dbReference>
<reference evidence="9 10" key="2">
    <citation type="journal article" date="2014" name="Genome Announc.">
        <title>Complete Genome Sequence of the Subsurface, Mesophilic Sulfate-Reducing Bacterium Desulfovibrio aespoeensis Aspo-2.</title>
        <authorList>
            <person name="Pedersen K."/>
            <person name="Bengtsson A."/>
            <person name="Edlund J."/>
            <person name="Rabe L."/>
            <person name="Hazen T."/>
            <person name="Chakraborty R."/>
            <person name="Goodwin L."/>
            <person name="Shapiro N."/>
        </authorList>
    </citation>
    <scope>NUCLEOTIDE SEQUENCE [LARGE SCALE GENOMIC DNA]</scope>
    <source>
        <strain evidence="10">ATCC 700646 / DSM 10631 / Aspo-2</strain>
    </source>
</reference>
<evidence type="ECO:0000256" key="1">
    <source>
        <dbReference type="ARBA" id="ARBA00004651"/>
    </source>
</evidence>
<name>E6VRT7_PSEA9</name>
<dbReference type="AlphaFoldDB" id="E6VRT7"/>
<gene>
    <name evidence="9" type="ordered locus">Daes_3235</name>
</gene>
<evidence type="ECO:0000259" key="8">
    <source>
        <dbReference type="PROSITE" id="PS50928"/>
    </source>
</evidence>
<accession>E6VRT7</accession>
<evidence type="ECO:0000256" key="3">
    <source>
        <dbReference type="ARBA" id="ARBA00022475"/>
    </source>
</evidence>
<dbReference type="GO" id="GO:0055085">
    <property type="term" value="P:transmembrane transport"/>
    <property type="evidence" value="ECO:0007669"/>
    <property type="project" value="InterPro"/>
</dbReference>
<dbReference type="Proteomes" id="UP000002191">
    <property type="component" value="Chromosome"/>
</dbReference>
<evidence type="ECO:0000256" key="2">
    <source>
        <dbReference type="ARBA" id="ARBA00022448"/>
    </source>
</evidence>
<dbReference type="Gene3D" id="1.10.3720.10">
    <property type="entry name" value="MetI-like"/>
    <property type="match status" value="1"/>
</dbReference>